<dbReference type="InterPro" id="IPR036397">
    <property type="entry name" value="RNaseH_sf"/>
</dbReference>
<feature type="domain" description="C2H2-type" evidence="2">
    <location>
        <begin position="4279"/>
        <end position="4300"/>
    </location>
</feature>
<accession>A0A1Q9EYV5</accession>
<feature type="region of interest" description="Disordered" evidence="1">
    <location>
        <begin position="4373"/>
        <end position="4411"/>
    </location>
</feature>
<dbReference type="Gene3D" id="3.30.420.10">
    <property type="entry name" value="Ribonuclease H-like superfamily/Ribonuclease H"/>
    <property type="match status" value="1"/>
</dbReference>
<feature type="region of interest" description="Disordered" evidence="1">
    <location>
        <begin position="4610"/>
        <end position="4643"/>
    </location>
</feature>
<feature type="compositionally biased region" description="Low complexity" evidence="1">
    <location>
        <begin position="4618"/>
        <end position="4643"/>
    </location>
</feature>
<dbReference type="OrthoDB" id="415525at2759"/>
<dbReference type="GO" id="GO:0003824">
    <property type="term" value="F:catalytic activity"/>
    <property type="evidence" value="ECO:0007669"/>
    <property type="project" value="InterPro"/>
</dbReference>
<reference evidence="3 4" key="1">
    <citation type="submission" date="2016-02" db="EMBL/GenBank/DDBJ databases">
        <title>Genome analysis of coral dinoflagellate symbionts highlights evolutionary adaptations to a symbiotic lifestyle.</title>
        <authorList>
            <person name="Aranda M."/>
            <person name="Li Y."/>
            <person name="Liew Y.J."/>
            <person name="Baumgarten S."/>
            <person name="Simakov O."/>
            <person name="Wilson M."/>
            <person name="Piel J."/>
            <person name="Ashoor H."/>
            <person name="Bougouffa S."/>
            <person name="Bajic V.B."/>
            <person name="Ryu T."/>
            <person name="Ravasi T."/>
            <person name="Bayer T."/>
            <person name="Micklem G."/>
            <person name="Kim H."/>
            <person name="Bhak J."/>
            <person name="Lajeunesse T.C."/>
            <person name="Voolstra C.R."/>
        </authorList>
    </citation>
    <scope>NUCLEOTIDE SEQUENCE [LARGE SCALE GENOMIC DNA]</scope>
    <source>
        <strain evidence="3 4">CCMP2467</strain>
    </source>
</reference>
<feature type="domain" description="C2H2-type" evidence="2">
    <location>
        <begin position="4243"/>
        <end position="4266"/>
    </location>
</feature>
<dbReference type="SUPFAM" id="SSF53098">
    <property type="entry name" value="Ribonuclease H-like"/>
    <property type="match status" value="1"/>
</dbReference>
<dbReference type="EMBL" id="LSRX01000041">
    <property type="protein sequence ID" value="OLQ12581.1"/>
    <property type="molecule type" value="Genomic_DNA"/>
</dbReference>
<dbReference type="GO" id="GO:0003676">
    <property type="term" value="F:nucleic acid binding"/>
    <property type="evidence" value="ECO:0007669"/>
    <property type="project" value="InterPro"/>
</dbReference>
<gene>
    <name evidence="3" type="ORF">AK812_SmicGene3491</name>
</gene>
<evidence type="ECO:0000313" key="3">
    <source>
        <dbReference type="EMBL" id="OLQ12581.1"/>
    </source>
</evidence>
<feature type="region of interest" description="Disordered" evidence="1">
    <location>
        <begin position="1388"/>
        <end position="1414"/>
    </location>
</feature>
<dbReference type="SUPFAM" id="SSF56219">
    <property type="entry name" value="DNase I-like"/>
    <property type="match status" value="1"/>
</dbReference>
<dbReference type="InterPro" id="IPR012337">
    <property type="entry name" value="RNaseH-like_sf"/>
</dbReference>
<comment type="caution">
    <text evidence="3">The sequence shown here is derived from an EMBL/GenBank/DDBJ whole genome shotgun (WGS) entry which is preliminary data.</text>
</comment>
<organism evidence="3 4">
    <name type="scientific">Symbiodinium microadriaticum</name>
    <name type="common">Dinoflagellate</name>
    <name type="synonym">Zooxanthella microadriatica</name>
    <dbReference type="NCBI Taxonomy" id="2951"/>
    <lineage>
        <taxon>Eukaryota</taxon>
        <taxon>Sar</taxon>
        <taxon>Alveolata</taxon>
        <taxon>Dinophyceae</taxon>
        <taxon>Suessiales</taxon>
        <taxon>Symbiodiniaceae</taxon>
        <taxon>Symbiodinium</taxon>
    </lineage>
</organism>
<proteinExistence type="predicted"/>
<dbReference type="InterPro" id="IPR013087">
    <property type="entry name" value="Znf_C2H2_type"/>
</dbReference>
<dbReference type="Proteomes" id="UP000186817">
    <property type="component" value="Unassembled WGS sequence"/>
</dbReference>
<dbReference type="Gene3D" id="3.60.10.10">
    <property type="entry name" value="Endonuclease/exonuclease/phosphatase"/>
    <property type="match status" value="1"/>
</dbReference>
<sequence>MLADERLHGPALHHRIALNLGSDGVDAGVAQLQSPLPGLPAEQLLFLPQDVGWNSLILPVDLRPLGGGICLIRCERSDTCAQVLATALEQQGRFRALQGVLGRCSLGWFSLGSQPLILHNVDALQFAHGPEPAQVQPLFGASLEPPFTLDTLMQVSASPAGPPVEVFSGFSANHAVLFTPNGLVYVEVPVFADANTYRRLVALQASPTADGGIMRVWQPLPSLPRVQFLEIHCTSPAVPCILDFRPTGWRIVTTCVDPPVTPNCVLLRLPLTMVVTFRLIGGPPFVLLFFPHIFTHDDVSSDGAVGGCDTWDHSVREVDTLPPILPGQVGSSPSLPSMQEWAQVHVEASKTAGHPAYDIIEDTARAADLGRTHPAPDASNTRVAFAMTTQSEPSSPRFVIESPKPALDAARLAPPPAHQRLQALWQHGSLETDGPLWPVPSSGAQQLRFSFKLWGPEASHILEFLGAQPAREVRNELLRVAGLSGRPRLYAAGLGLSVAQVHLVMAATTSSLVTVLFDAGLEIWCADVPRHAALSQLLAQACDLAATDALQVNTEIAPPFRHGDVLPVRLEADHLRVDLTRQTFARPDLSATVWLDPVHSFYILTHSSGLQGFQIDIGFDVTFSLLHSLLPQHERLGGSFLELPSRASLPHRVFVHCGPGRDHVVFRVSEASDPADSGLLFLFAGDFDTYADFARLLGKLKTPEARWLRALRPYGLTVSTWESTPLSRSAGKSFWYVQLQADITRAQLSFAQVQAASPSFIRAAGSSPAWPTHLSGHSNNDRAWWFPYRDYGVADPASAWHIKCLIPCIPGYKAWALRDGDRLLGLCTADITWDLVSQALHLSTWELPQTFLHGEGLLVPYPAPISCAQDKCLSVSHDTPEAVACLLQRQDVPAPRSNAARAAKVLPGVLLAGLASSWHTFGFLVLASLPFTLGVSLETCLADAGGDPENTCNASPRRHTEGVDSLHVAFDTGPHALDVVAVPPTGGTWWILQDRTGRELLRPVIRHYSSAIHFRLLTVSPERVAQTVCPAYGVQQQPLLPQGARGRIIRDLPALHGSLCQGVLSFVAAAGARHRSSAMPWFLALVLGTVGVAAVGDAPTVDNPLAISTAPAPPRPQTMRVWTAGVKAPVDLPWKPEGYNTRWLHDFICSIHGVRGAGHFLPTTGAAGDSILHLLFVPRLNNPAGGQPRFWLFHVEDRAGVVYGHHPFEWDIAAAHLQELYQGISVPSSRPTLITGSQLVTPSCHLTAVPSGSIVQIPLGALPMEASQDVWDPTPGNSQGPAGEEVISPALTEDAGQVSQALQAPQTREAASQTDSSYAVDHHLLSAPVVENLVLQLQGVADCLLSLPFTELGVPGRHTAASSSSQPAVPVFCGPPSANVSAVTEDVPATAAERADSPGSAMPDVASPPTSAAPHARRSMMPWSFLCLVLLGAKDSGSVFPRALGLALHLGQVRGSFFSPNASGSEEEPAPTETVCEGHRPGNGPAGAADVPDPADARLVYNHSAPPDLDHLPGSMRSVHVGYQEPEHIPPLGVLQAHADNRGELGGGTSALSLLGVRGRLDLPSHIDVVQDTVTFRSGDCFRVDTAADHTPASEFARLEDVDQETAEAVIQDAPGSVSSGRRQAPWLGSLLCMFLCPLRPGMLRWWFAGLSVSLAMHRPGSFPWQLPTHERSFRSSDPDEAVRVLYYSPFVGVFPPYRAGQDTDHSVAWAQFLNDDVAWAVDFFPVWPGLHFNAFAFVPVGGDASTVTAVLHYAGFDRAVLMPRTVTDTWLQSFASHQVSADIGHIYLPHALEIWRFYDVPPPDCRLRNGDVLYLYDRDRQQEPLEFEGPWDIQTSGTGQHAPWAVGFRLDSDTDVDLLRPGHRPTPVTIPAGETWAPVQCTFSGAFHLDHPGMWTPVQWTTSIIPQLMQAHGVAAYANVVVASAAGRRVRPVPRMVDRDTLAACTGLHGDSLTLGGEEVSKCERYAPSQVTLRSLAAQFRPWPRSLTSSPACGVRDPHAPLRARNGDTLAYVPPFRDPEWCQVQWPRYQDPVEAMKCASWTVPFMIEWDGVARFWSTYSSSPQVVILRERTWWDPLQGTFCDFRGDRLGGTWVPVLHGFSEHLHMLDHAGVRAVHVMCIDDERDDTSCHNAFLPGPYSHQPPHGWQWHPGMASLQPSSLRTGDVLVPDRSVDGRFDPWTQSIQRFVSLVVAGALVATGRLWGLLILLACVTPGAEAMQQPLAFSFNAFRVGRFPWRENHPAATIASLSTQEDVDTVYLSPFSGPGQVLTLPGTSSVAEWSTALLQQDPAWGASACPVWPTVSAGAMIAVPRPPSLHLVCLHVTTHLEHFAISVPRVTTLAWLVSALRNARALDVLSLRIPPALGQTPGDGQDEIHWRTGDLVVALPPDAFTGLFQTPVFVRAEQLRHCAIWSLDFWLAAKADAVMWQPESRPLLTTVPRSSRWCALDSTFEGVFVDRYPGIWTPVPWIAEDRPHLIQVSSSAHLVHVVVETPDTCFCAAVQAHTERQQLWADLPTLRRPPRVLSIPDAELELGTTLRDGDVVVEPPSAAVRGHPLQWGLLGLLLGLRGPAGFWAGAFLFPLGLSYGTRLDYAAGYHRLWTPFGTLLGPAVGPGHVCPSALRDQLPAWGTFARVVPPVVSTDIEWVPRSPDQALASVVLVSPPAPRVVLLPTRSPSAHLLRTLQTMLPELTTVLAHPAVWRGSQHFTHPTLSLRDGDVVHVKADRWFPMLRAPPSASFPTVVHAASLAFWGLPFAVEQPGMIFAWQPGEICPLCLPTVRGETWDPVGLTFRPTLASFSPDRWIPTQRRDRLGLHLVLDSTRPGWVHLITKGFPPRAVARPRQALPDSTRDGDFDPVAAKAAQMAAPPSLQLGMEVILCSTYAVAWGAPPVGDLHVDLDETAKVYAQLSAHYLGRPLRKDLPSLAPPAHLQAWHSFPLWGGGVPDGSGVDTGSWAFVAWALWHNRWYRIGWDGGSLGRTPWLPMASDQVVDVRSFLGELGALSSAAAWVTAWWDCLRVSTRHAPARVTLAVDNTAALSIAAGHAGADRPAACLARCLWQAAQSRFSTTFRHVPGHSGKTVNELADFLAGYSAQHPLAASCGYSSLPPDFAASLLSVCHHLWLLPKAARTPVGLRWEPSVALPSSALGPAEVAQHAVDPAQPRARPVPVPLRVVQANIQTIKDVDPTFFNKEGHGQRRLYLAKQLKHLKVHVAFLQECRSRAGRWASHGFLSWRSGGIQGGFGVEVWVDPACASPQLQLDDWRICYADPRILIVPCCRADLPLILVSAHAPHADRPAAEIRAFWVLLSQQVRQLPQHARLCVGLDANADFVAPDEDEALVGTLLANRLTRPADDFLLRFAQEFGLMAPGTWSSIHQGPSWTWQHTSGRRQRLDHLLVTAGIPVSDHEQCEAFDIVNGDSRDHMPIWCLLQVPAGEALVRQGPHRYPAVVAAEVCSSLWQKIQPRDDLPPDRQLALLKEAHASRPPFVRRQPYVSAEAETLLHALRDSRAEARRLTLLQDRLLMSGVWQRWRHIPEPAQSLLLKHQLRLQLAHLQTVTSALRRRAHALARRDKRMHFATLLGDATAHWHSTGRVMEATNKLAWASKSARARREVRAASGFDIDDALQAQFQQQEAGQIVSQSQLQTRFQRWARTSRAPCPLAIPSLLELEALCRAQKAGKAPGPDTLRNEVWRGSPERAGRWLFPICFQIGAGTPEPIDFKDSSVCALHKKGPAHLPASFRSIAMLNGVAKLWHSQVRATVGQQVLGCYHVTQLGGRRGIDTSMALAVFRCATDAAALRGRSWAAFFIDIQAAYYETDRGLLFEGADLRPALDALALPAHIHALIENGVLRGLGVPEDQIALLRDCVECSFWTFVGHSSLVVATRGSRPGDGLADVLFGALYAVIMQCIQAACATIDVAHHSLSLAMGSSEAALQLAWADDLCLVADFASAAEALHLLPQVASIILRIIEAFRFRVNLGEGKTEVLVYLCGTGATKARQQLLTGHPHVQADDGRQIRVVAEYKYLGVPQRAVDSGRRDMEASAARGRAVWTQAANLVHAPSLPWPLKLAWLQGRTLPAAYSSLATSLAASARALAPLKGFYEQCVRHLAATWQDGHHASSENLAVCASAPDVDTSLCVARVRLLCRILQGRSPFVFEAFAASWDRAGRFASLLQQAVRELWPATNLPPLDVGGPTLALVARSSRSLLQACRRVSRHGTMLRALCHMWCSFRTGKTKAVIGAALPQTCQLCQAVLPSQHALAAHLHRMHGQVALSTQYTCGTSCLWCLSEFHNSARLRYHLQHSASCEHGLRCVVGPVYTYGSGTKRSGKKGHLRAPILRIAGPINATPAQRQASLEGRACSLAELAEELQRLAPGPGFASSARSTTVVPRPTPSTSASHVEPPSEPAPTPASALPSSVTWSSVACSWSWGAFSEFACPDDVLVPSLRWDAPQPPRVWAIPVEWYRCLRSFIQISRNEPWSPATWRVTAFLRKEAAPSSLDAPADTTFAVATQVRQLFMRRLVTLRWLLSGLGSEHALWFRAPLAPAWHAFLLRKCPGAVFLSTVPILGFGTLLAMPRCAPPIFSFLKSTGVAHSRVFRLVADLRKMATQRLREVPPQAEAATQMPSQAPTPAPASSASLQRSTQSQLLQGSTHSQLYQVPASPLPSTRSAVPVYNAPKYEETFQSVKVPATSNVTPYYSEMPYHHPQSGRGAGFSSTFV</sequence>
<evidence type="ECO:0000256" key="1">
    <source>
        <dbReference type="SAM" id="MobiDB-lite"/>
    </source>
</evidence>
<dbReference type="InterPro" id="IPR036691">
    <property type="entry name" value="Endo/exonu/phosph_ase_sf"/>
</dbReference>
<keyword evidence="4" id="KW-1185">Reference proteome</keyword>
<name>A0A1Q9EYV5_SYMMI</name>
<dbReference type="SMART" id="SM00355">
    <property type="entry name" value="ZnF_C2H2"/>
    <property type="match status" value="2"/>
</dbReference>
<feature type="compositionally biased region" description="Low complexity" evidence="1">
    <location>
        <begin position="4380"/>
        <end position="4396"/>
    </location>
</feature>
<evidence type="ECO:0000313" key="4">
    <source>
        <dbReference type="Proteomes" id="UP000186817"/>
    </source>
</evidence>
<evidence type="ECO:0000259" key="2">
    <source>
        <dbReference type="SMART" id="SM00355"/>
    </source>
</evidence>
<protein>
    <recommendedName>
        <fullName evidence="2">C2H2-type domain-containing protein</fullName>
    </recommendedName>
</protein>